<dbReference type="EMBL" id="FPHG01000023">
    <property type="protein sequence ID" value="SFV54328.1"/>
    <property type="molecule type" value="Genomic_DNA"/>
</dbReference>
<dbReference type="GO" id="GO:0004170">
    <property type="term" value="F:dUTP diphosphatase activity"/>
    <property type="evidence" value="ECO:0007669"/>
    <property type="project" value="UniProtKB-EC"/>
</dbReference>
<sequence>MNKINQMLTLQQDLNDATNGINWENGITKNGKLIDWKRCTYLECAELIESYPWKHWKNIDASPDYNNIKIEAVDIWHFIMSQALKEYKLNDLGDINTLTKNIETIKNFDIFTKDVIKTTKNYYEQIEVVENLIARLFDNSNIEILIESFIEVAIQSELNLDTLYNLYVGKNILNKFRQDNGYKDGTYIKIWNNQEDNVIMQNILDSEHNITPTKLYDRLKEIYPKN</sequence>
<reference evidence="1" key="1">
    <citation type="submission" date="2016-10" db="EMBL/GenBank/DDBJ databases">
        <authorList>
            <person name="de Groot N.N."/>
        </authorList>
    </citation>
    <scope>NUCLEOTIDE SEQUENCE</scope>
</reference>
<protein>
    <submittedName>
        <fullName evidence="1">Dimeric dUTPase</fullName>
        <ecNumber evidence="1">3.6.1.23</ecNumber>
    </submittedName>
</protein>
<gene>
    <name evidence="1" type="ORF">MNB_SV-9-1182</name>
</gene>
<name>A0A1W1BLD1_9ZZZZ</name>
<dbReference type="InterPro" id="IPR014871">
    <property type="entry name" value="dUTPase/dCTP_pyrophosphatase"/>
</dbReference>
<dbReference type="CDD" id="cd11527">
    <property type="entry name" value="NTP-PPase_dUTPase"/>
    <property type="match status" value="1"/>
</dbReference>
<organism evidence="1">
    <name type="scientific">hydrothermal vent metagenome</name>
    <dbReference type="NCBI Taxonomy" id="652676"/>
    <lineage>
        <taxon>unclassified sequences</taxon>
        <taxon>metagenomes</taxon>
        <taxon>ecological metagenomes</taxon>
    </lineage>
</organism>
<keyword evidence="1" id="KW-0378">Hydrolase</keyword>
<dbReference type="Pfam" id="PF08761">
    <property type="entry name" value="dUTPase_2"/>
    <property type="match status" value="1"/>
</dbReference>
<proteinExistence type="predicted"/>
<dbReference type="SUPFAM" id="SSF101386">
    <property type="entry name" value="all-alpha NTP pyrophosphatases"/>
    <property type="match status" value="1"/>
</dbReference>
<dbReference type="Gene3D" id="1.10.4010.10">
    <property type="entry name" value="Type II deoxyuridine triphosphatase"/>
    <property type="match status" value="1"/>
</dbReference>
<dbReference type="EC" id="3.6.1.23" evidence="1"/>
<evidence type="ECO:0000313" key="1">
    <source>
        <dbReference type="EMBL" id="SFV54328.1"/>
    </source>
</evidence>
<accession>A0A1W1BLD1</accession>
<dbReference type="AlphaFoldDB" id="A0A1W1BLD1"/>